<dbReference type="EMBL" id="CP033149">
    <property type="protein sequence ID" value="AYO42135.1"/>
    <property type="molecule type" value="Genomic_DNA"/>
</dbReference>
<accession>A0A3G2S2D8</accession>
<name>A0A3G2S2D8_MALR7</name>
<keyword evidence="2" id="KW-1185">Reference proteome</keyword>
<organism evidence="1 2">
    <name type="scientific">Malassezia restricta (strain ATCC 96810 / NBRC 103918 / CBS 7877)</name>
    <name type="common">Seborrheic dermatitis infection agent</name>
    <dbReference type="NCBI Taxonomy" id="425264"/>
    <lineage>
        <taxon>Eukaryota</taxon>
        <taxon>Fungi</taxon>
        <taxon>Dikarya</taxon>
        <taxon>Basidiomycota</taxon>
        <taxon>Ustilaginomycotina</taxon>
        <taxon>Malasseziomycetes</taxon>
        <taxon>Malasseziales</taxon>
        <taxon>Malasseziaceae</taxon>
        <taxon>Malassezia</taxon>
    </lineage>
</organism>
<reference evidence="1 2" key="1">
    <citation type="submission" date="2018-10" db="EMBL/GenBank/DDBJ databases">
        <title>Complete genome sequence of Malassezia restricta CBS 7877.</title>
        <authorList>
            <person name="Morand S.C."/>
            <person name="Bertignac M."/>
            <person name="Iltis A."/>
            <person name="Kolder I."/>
            <person name="Pirovano W."/>
            <person name="Jourdain R."/>
            <person name="Clavaud C."/>
        </authorList>
    </citation>
    <scope>NUCLEOTIDE SEQUENCE [LARGE SCALE GENOMIC DNA]</scope>
    <source>
        <strain evidence="1 2">CBS 7877</strain>
    </source>
</reference>
<dbReference type="VEuPathDB" id="FungiDB:DNF11_1185"/>
<protein>
    <submittedName>
        <fullName evidence="1">Uncharacterized protein</fullName>
    </submittedName>
</protein>
<evidence type="ECO:0000313" key="2">
    <source>
        <dbReference type="Proteomes" id="UP000269793"/>
    </source>
</evidence>
<dbReference type="OrthoDB" id="3362724at2759"/>
<sequence length="91" mass="10087">MDEIQKLHAQRMEHVRSYYLASNKGSKERGGASISPHFALQSAFMELSDANVEMEAMRLRTTYIDDILARTQEDAFAYTSVAAAAPTLSSS</sequence>
<evidence type="ECO:0000313" key="1">
    <source>
        <dbReference type="EMBL" id="AYO42135.1"/>
    </source>
</evidence>
<gene>
    <name evidence="1" type="ORF">DNF11_1185</name>
</gene>
<dbReference type="AlphaFoldDB" id="A0A3G2S2D8"/>
<proteinExistence type="predicted"/>
<dbReference type="Proteomes" id="UP000269793">
    <property type="component" value="Chromosome II"/>
</dbReference>